<comment type="similarity">
    <text evidence="1">Belongs to the cyclin family. Cyclin D subfamily.</text>
</comment>
<keyword evidence="9" id="KW-1185">Reference proteome</keyword>
<dbReference type="Proteomes" id="UP001168877">
    <property type="component" value="Unassembled WGS sequence"/>
</dbReference>
<dbReference type="EMBL" id="JAUESC010000387">
    <property type="protein sequence ID" value="KAK0574365.1"/>
    <property type="molecule type" value="Genomic_DNA"/>
</dbReference>
<dbReference type="SUPFAM" id="SSF47954">
    <property type="entry name" value="Cyclin-like"/>
    <property type="match status" value="2"/>
</dbReference>
<evidence type="ECO:0000259" key="7">
    <source>
        <dbReference type="SMART" id="SM01332"/>
    </source>
</evidence>
<dbReference type="FunFam" id="1.10.472.10:FF:000034">
    <property type="entry name" value="D2/4-type cyclin"/>
    <property type="match status" value="1"/>
</dbReference>
<accession>A0AA39RL53</accession>
<dbReference type="CDD" id="cd20543">
    <property type="entry name" value="CYCLIN_AtCycD-like_rpt1"/>
    <property type="match status" value="1"/>
</dbReference>
<evidence type="ECO:0000313" key="9">
    <source>
        <dbReference type="Proteomes" id="UP001168877"/>
    </source>
</evidence>
<dbReference type="Pfam" id="PF02984">
    <property type="entry name" value="Cyclin_C"/>
    <property type="match status" value="1"/>
</dbReference>
<evidence type="ECO:0000256" key="3">
    <source>
        <dbReference type="ARBA" id="ARBA00023127"/>
    </source>
</evidence>
<dbReference type="Pfam" id="PF00134">
    <property type="entry name" value="Cyclin_N"/>
    <property type="match status" value="1"/>
</dbReference>
<reference evidence="8" key="2">
    <citation type="submission" date="2023-06" db="EMBL/GenBank/DDBJ databases">
        <authorList>
            <person name="Swenson N.G."/>
            <person name="Wegrzyn J.L."/>
            <person name="Mcevoy S.L."/>
        </authorList>
    </citation>
    <scope>NUCLEOTIDE SEQUENCE</scope>
    <source>
        <strain evidence="8">NS2018</strain>
        <tissue evidence="8">Leaf</tissue>
    </source>
</reference>
<evidence type="ECO:0000256" key="1">
    <source>
        <dbReference type="ARBA" id="ARBA00009065"/>
    </source>
</evidence>
<keyword evidence="2" id="KW-0132">Cell division</keyword>
<evidence type="ECO:0000256" key="5">
    <source>
        <dbReference type="RuleBase" id="RU000383"/>
    </source>
</evidence>
<dbReference type="InterPro" id="IPR006671">
    <property type="entry name" value="Cyclin_N"/>
</dbReference>
<comment type="caution">
    <text evidence="8">The sequence shown here is derived from an EMBL/GenBank/DDBJ whole genome shotgun (WGS) entry which is preliminary data.</text>
</comment>
<sequence length="325" mass="36753">MSVTWSNSFPDLLCGEDSGVFSGESPECSSSDLDSLASAEESIAGFIEDETNFVPGFDYLTRFQTQSLDASAREQSVAWILKVQAYYNFQPLTAYLSVNYMDRFLYSRRLPQNKGWPWQLLSIACLSLAAKMEEPMVPSLLDLQLEGAKFIFETKTILRMELLVLSVLDWRLRSVTPFSFIDFFACKLDSTGTFMGFLMSRAKEIILSNIQEASFLEYRPSSIAAAAILCAANEIPNLSLFNPEHAESWCDGLSKEKIMSCYRLMQELVLNDSRQKPTKFRPQLRVTIRSRMRSSSDSSTSSSSPTYKKRRLNNCLWVEDGKGCS</sequence>
<protein>
    <recommendedName>
        <fullName evidence="10">B-like cyclin</fullName>
    </recommendedName>
</protein>
<name>A0AA39RL53_ACESA</name>
<evidence type="ECO:0008006" key="10">
    <source>
        <dbReference type="Google" id="ProtNLM"/>
    </source>
</evidence>
<evidence type="ECO:0000313" key="8">
    <source>
        <dbReference type="EMBL" id="KAK0574365.1"/>
    </source>
</evidence>
<dbReference type="FunFam" id="1.10.472.10:FF:000040">
    <property type="entry name" value="D6-type cyclin"/>
    <property type="match status" value="1"/>
</dbReference>
<dbReference type="SMART" id="SM01332">
    <property type="entry name" value="Cyclin_C"/>
    <property type="match status" value="1"/>
</dbReference>
<gene>
    <name evidence="8" type="ORF">LWI29_022545</name>
</gene>
<dbReference type="Gene3D" id="1.10.472.10">
    <property type="entry name" value="Cyclin-like"/>
    <property type="match status" value="2"/>
</dbReference>
<evidence type="ECO:0000256" key="4">
    <source>
        <dbReference type="ARBA" id="ARBA00023306"/>
    </source>
</evidence>
<reference evidence="8" key="1">
    <citation type="journal article" date="2022" name="Plant J.">
        <title>Strategies of tolerance reflected in two North American maple genomes.</title>
        <authorList>
            <person name="McEvoy S.L."/>
            <person name="Sezen U.U."/>
            <person name="Trouern-Trend A."/>
            <person name="McMahon S.M."/>
            <person name="Schaberg P.G."/>
            <person name="Yang J."/>
            <person name="Wegrzyn J.L."/>
            <person name="Swenson N.G."/>
        </authorList>
    </citation>
    <scope>NUCLEOTIDE SEQUENCE</scope>
    <source>
        <strain evidence="8">NS2018</strain>
    </source>
</reference>
<dbReference type="PROSITE" id="PS00292">
    <property type="entry name" value="CYCLINS"/>
    <property type="match status" value="1"/>
</dbReference>
<dbReference type="GO" id="GO:0051301">
    <property type="term" value="P:cell division"/>
    <property type="evidence" value="ECO:0007669"/>
    <property type="project" value="UniProtKB-KW"/>
</dbReference>
<evidence type="ECO:0000256" key="2">
    <source>
        <dbReference type="ARBA" id="ARBA00022618"/>
    </source>
</evidence>
<dbReference type="InterPro" id="IPR048258">
    <property type="entry name" value="Cyclins_cyclin-box"/>
</dbReference>
<feature type="domain" description="Cyclin-like" evidence="6">
    <location>
        <begin position="78"/>
        <end position="166"/>
    </location>
</feature>
<feature type="domain" description="Cyclin C-terminal" evidence="7">
    <location>
        <begin position="175"/>
        <end position="305"/>
    </location>
</feature>
<keyword evidence="4" id="KW-0131">Cell cycle</keyword>
<dbReference type="SMART" id="SM00385">
    <property type="entry name" value="CYCLIN"/>
    <property type="match status" value="1"/>
</dbReference>
<organism evidence="8 9">
    <name type="scientific">Acer saccharum</name>
    <name type="common">Sugar maple</name>
    <dbReference type="NCBI Taxonomy" id="4024"/>
    <lineage>
        <taxon>Eukaryota</taxon>
        <taxon>Viridiplantae</taxon>
        <taxon>Streptophyta</taxon>
        <taxon>Embryophyta</taxon>
        <taxon>Tracheophyta</taxon>
        <taxon>Spermatophyta</taxon>
        <taxon>Magnoliopsida</taxon>
        <taxon>eudicotyledons</taxon>
        <taxon>Gunneridae</taxon>
        <taxon>Pentapetalae</taxon>
        <taxon>rosids</taxon>
        <taxon>malvids</taxon>
        <taxon>Sapindales</taxon>
        <taxon>Sapindaceae</taxon>
        <taxon>Hippocastanoideae</taxon>
        <taxon>Acereae</taxon>
        <taxon>Acer</taxon>
    </lineage>
</organism>
<dbReference type="InterPro" id="IPR036915">
    <property type="entry name" value="Cyclin-like_sf"/>
</dbReference>
<proteinExistence type="inferred from homology"/>
<dbReference type="InterPro" id="IPR013763">
    <property type="entry name" value="Cyclin-like_dom"/>
</dbReference>
<evidence type="ECO:0000259" key="6">
    <source>
        <dbReference type="SMART" id="SM00385"/>
    </source>
</evidence>
<dbReference type="InterPro" id="IPR004367">
    <property type="entry name" value="Cyclin_C-dom"/>
</dbReference>
<dbReference type="AlphaFoldDB" id="A0AA39RL53"/>
<dbReference type="CDD" id="cd20544">
    <property type="entry name" value="CYCLIN_AtCycD-like_rpt2"/>
    <property type="match status" value="1"/>
</dbReference>
<dbReference type="PANTHER" id="PTHR10177">
    <property type="entry name" value="CYCLINS"/>
    <property type="match status" value="1"/>
</dbReference>
<keyword evidence="3 5" id="KW-0195">Cyclin</keyword>
<dbReference type="InterPro" id="IPR039361">
    <property type="entry name" value="Cyclin"/>
</dbReference>